<dbReference type="InterPro" id="IPR013766">
    <property type="entry name" value="Thioredoxin_domain"/>
</dbReference>
<dbReference type="Proteomes" id="UP001229346">
    <property type="component" value="Unassembled WGS sequence"/>
</dbReference>
<feature type="compositionally biased region" description="Polar residues" evidence="1">
    <location>
        <begin position="190"/>
        <end position="202"/>
    </location>
</feature>
<organism evidence="3 4">
    <name type="scientific">Paenibacillus harenae</name>
    <dbReference type="NCBI Taxonomy" id="306543"/>
    <lineage>
        <taxon>Bacteria</taxon>
        <taxon>Bacillati</taxon>
        <taxon>Bacillota</taxon>
        <taxon>Bacilli</taxon>
        <taxon>Bacillales</taxon>
        <taxon>Paenibacillaceae</taxon>
        <taxon>Paenibacillus</taxon>
    </lineage>
</organism>
<reference evidence="3 4" key="1">
    <citation type="submission" date="2023-07" db="EMBL/GenBank/DDBJ databases">
        <title>Sorghum-associated microbial communities from plants grown in Nebraska, USA.</title>
        <authorList>
            <person name="Schachtman D."/>
        </authorList>
    </citation>
    <scope>NUCLEOTIDE SEQUENCE [LARGE SCALE GENOMIC DNA]</scope>
    <source>
        <strain evidence="3 4">CC482</strain>
    </source>
</reference>
<dbReference type="Gene3D" id="3.40.30.10">
    <property type="entry name" value="Glutaredoxin"/>
    <property type="match status" value="1"/>
</dbReference>
<dbReference type="InterPro" id="IPR036249">
    <property type="entry name" value="Thioredoxin-like_sf"/>
</dbReference>
<gene>
    <name evidence="3" type="ORF">J2T15_004961</name>
</gene>
<protein>
    <submittedName>
        <fullName evidence="3">Methylamine dehydrogenase accessory protein MauD</fullName>
    </submittedName>
</protein>
<feature type="region of interest" description="Disordered" evidence="1">
    <location>
        <begin position="182"/>
        <end position="202"/>
    </location>
</feature>
<accession>A0ABT9UBB4</accession>
<proteinExistence type="predicted"/>
<keyword evidence="4" id="KW-1185">Reference proteome</keyword>
<evidence type="ECO:0000313" key="3">
    <source>
        <dbReference type="EMBL" id="MDQ0115494.1"/>
    </source>
</evidence>
<evidence type="ECO:0000259" key="2">
    <source>
        <dbReference type="PROSITE" id="PS51352"/>
    </source>
</evidence>
<evidence type="ECO:0000313" key="4">
    <source>
        <dbReference type="Proteomes" id="UP001229346"/>
    </source>
</evidence>
<dbReference type="SUPFAM" id="SSF52833">
    <property type="entry name" value="Thioredoxin-like"/>
    <property type="match status" value="1"/>
</dbReference>
<name>A0ABT9UBB4_PAEHA</name>
<dbReference type="PROSITE" id="PS51352">
    <property type="entry name" value="THIOREDOXIN_2"/>
    <property type="match status" value="1"/>
</dbReference>
<sequence>MKFIADIVLWGLVITVAVSVLRLRNKVYMPHEFKELIHAESGAPLNKEFPVQQFETIEGKQTTVRDLSRKKTILLITSPSCSVCKSVYPLINPFMEEYGDQYQIISLMLGELQEIEQVIGTYNLTNPIVRLTPEDLIAIQTNRFPFGYLLTPEGIIISKGSIQSMEHLNLLRTWTPKQPKKNRFSFYREPQTNQGDQRTMSV</sequence>
<comment type="caution">
    <text evidence="3">The sequence shown here is derived from an EMBL/GenBank/DDBJ whole genome shotgun (WGS) entry which is preliminary data.</text>
</comment>
<feature type="domain" description="Thioredoxin" evidence="2">
    <location>
        <begin position="43"/>
        <end position="179"/>
    </location>
</feature>
<dbReference type="EMBL" id="JAUSSU010000011">
    <property type="protein sequence ID" value="MDQ0115494.1"/>
    <property type="molecule type" value="Genomic_DNA"/>
</dbReference>
<evidence type="ECO:0000256" key="1">
    <source>
        <dbReference type="SAM" id="MobiDB-lite"/>
    </source>
</evidence>
<dbReference type="RefSeq" id="WP_307207180.1">
    <property type="nucleotide sequence ID" value="NZ_JAUSSU010000011.1"/>
</dbReference>